<evidence type="ECO:0000313" key="10">
    <source>
        <dbReference type="EMBL" id="OIQ94323.1"/>
    </source>
</evidence>
<accession>A0A1J5RXV8</accession>
<dbReference type="InterPro" id="IPR045031">
    <property type="entry name" value="DHP_synth-like"/>
</dbReference>
<evidence type="ECO:0000256" key="6">
    <source>
        <dbReference type="ARBA" id="ARBA00022723"/>
    </source>
</evidence>
<evidence type="ECO:0000256" key="4">
    <source>
        <dbReference type="ARBA" id="ARBA00012458"/>
    </source>
</evidence>
<dbReference type="EC" id="2.5.1.15" evidence="4"/>
<dbReference type="GO" id="GO:0005829">
    <property type="term" value="C:cytosol"/>
    <property type="evidence" value="ECO:0007669"/>
    <property type="project" value="TreeGrafter"/>
</dbReference>
<comment type="caution">
    <text evidence="10">The sequence shown here is derived from an EMBL/GenBank/DDBJ whole genome shotgun (WGS) entry which is preliminary data.</text>
</comment>
<feature type="domain" description="Pterin-binding" evidence="9">
    <location>
        <begin position="120"/>
        <end position="372"/>
    </location>
</feature>
<dbReference type="SUPFAM" id="SSF51717">
    <property type="entry name" value="Dihydropteroate synthetase-like"/>
    <property type="match status" value="1"/>
</dbReference>
<evidence type="ECO:0000259" key="9">
    <source>
        <dbReference type="PROSITE" id="PS50972"/>
    </source>
</evidence>
<gene>
    <name evidence="10" type="primary">folP_7</name>
    <name evidence="10" type="ORF">GALL_237530</name>
</gene>
<reference evidence="10" key="1">
    <citation type="submission" date="2016-10" db="EMBL/GenBank/DDBJ databases">
        <title>Sequence of Gallionella enrichment culture.</title>
        <authorList>
            <person name="Poehlein A."/>
            <person name="Muehling M."/>
            <person name="Daniel R."/>
        </authorList>
    </citation>
    <scope>NUCLEOTIDE SEQUENCE</scope>
</reference>
<name>A0A1J5RXV8_9ZZZZ</name>
<dbReference type="GO" id="GO:0046656">
    <property type="term" value="P:folic acid biosynthetic process"/>
    <property type="evidence" value="ECO:0007669"/>
    <property type="project" value="UniProtKB-KW"/>
</dbReference>
<dbReference type="InterPro" id="IPR006390">
    <property type="entry name" value="DHP_synth_dom"/>
</dbReference>
<evidence type="ECO:0000256" key="5">
    <source>
        <dbReference type="ARBA" id="ARBA00022679"/>
    </source>
</evidence>
<dbReference type="InterPro" id="IPR000489">
    <property type="entry name" value="Pterin-binding_dom"/>
</dbReference>
<comment type="cofactor">
    <cofactor evidence="2">
        <name>Mg(2+)</name>
        <dbReference type="ChEBI" id="CHEBI:18420"/>
    </cofactor>
</comment>
<dbReference type="PROSITE" id="PS50972">
    <property type="entry name" value="PTERIN_BINDING"/>
    <property type="match status" value="1"/>
</dbReference>
<dbReference type="Gene3D" id="3.20.20.20">
    <property type="entry name" value="Dihydropteroate synthase-like"/>
    <property type="match status" value="1"/>
</dbReference>
<keyword evidence="5 10" id="KW-0808">Transferase</keyword>
<organism evidence="10">
    <name type="scientific">mine drainage metagenome</name>
    <dbReference type="NCBI Taxonomy" id="410659"/>
    <lineage>
        <taxon>unclassified sequences</taxon>
        <taxon>metagenomes</taxon>
        <taxon>ecological metagenomes</taxon>
    </lineage>
</organism>
<evidence type="ECO:0000256" key="3">
    <source>
        <dbReference type="ARBA" id="ARBA00004763"/>
    </source>
</evidence>
<dbReference type="PROSITE" id="PS00793">
    <property type="entry name" value="DHPS_2"/>
    <property type="match status" value="1"/>
</dbReference>
<protein>
    <recommendedName>
        <fullName evidence="4">dihydropteroate synthase</fullName>
        <ecNumber evidence="4">2.5.1.15</ecNumber>
    </recommendedName>
</protein>
<dbReference type="PANTHER" id="PTHR20941:SF1">
    <property type="entry name" value="FOLIC ACID SYNTHESIS PROTEIN FOL1"/>
    <property type="match status" value="1"/>
</dbReference>
<comment type="pathway">
    <text evidence="3">Cofactor biosynthesis; tetrahydrofolate biosynthesis; 7,8-dihydrofolate from 2-amino-4-hydroxy-6-hydroxymethyl-7,8-dihydropteridine diphosphate and 4-aminobenzoate: step 1/2.</text>
</comment>
<dbReference type="GO" id="GO:0004156">
    <property type="term" value="F:dihydropteroate synthase activity"/>
    <property type="evidence" value="ECO:0007669"/>
    <property type="project" value="UniProtKB-EC"/>
</dbReference>
<dbReference type="GO" id="GO:0046654">
    <property type="term" value="P:tetrahydrofolate biosynthetic process"/>
    <property type="evidence" value="ECO:0007669"/>
    <property type="project" value="TreeGrafter"/>
</dbReference>
<keyword evidence="8" id="KW-0289">Folate biosynthesis</keyword>
<dbReference type="EMBL" id="MLJW01000189">
    <property type="protein sequence ID" value="OIQ94323.1"/>
    <property type="molecule type" value="Genomic_DNA"/>
</dbReference>
<dbReference type="GO" id="GO:0046872">
    <property type="term" value="F:metal ion binding"/>
    <property type="evidence" value="ECO:0007669"/>
    <property type="project" value="UniProtKB-KW"/>
</dbReference>
<keyword evidence="7" id="KW-0460">Magnesium</keyword>
<keyword evidence="6" id="KW-0479">Metal-binding</keyword>
<dbReference type="PANTHER" id="PTHR20941">
    <property type="entry name" value="FOLATE SYNTHESIS PROTEINS"/>
    <property type="match status" value="1"/>
</dbReference>
<dbReference type="PROSITE" id="PS00792">
    <property type="entry name" value="DHPS_1"/>
    <property type="match status" value="1"/>
</dbReference>
<evidence type="ECO:0000256" key="1">
    <source>
        <dbReference type="ARBA" id="ARBA00000012"/>
    </source>
</evidence>
<comment type="catalytic activity">
    <reaction evidence="1">
        <text>(7,8-dihydropterin-6-yl)methyl diphosphate + 4-aminobenzoate = 7,8-dihydropteroate + diphosphate</text>
        <dbReference type="Rhea" id="RHEA:19949"/>
        <dbReference type="ChEBI" id="CHEBI:17836"/>
        <dbReference type="ChEBI" id="CHEBI:17839"/>
        <dbReference type="ChEBI" id="CHEBI:33019"/>
        <dbReference type="ChEBI" id="CHEBI:72950"/>
        <dbReference type="EC" id="2.5.1.15"/>
    </reaction>
</comment>
<evidence type="ECO:0000256" key="8">
    <source>
        <dbReference type="ARBA" id="ARBA00022909"/>
    </source>
</evidence>
<proteinExistence type="predicted"/>
<sequence>MMQAFPHPVVNASPALPRGLPLESLAGLYVAPLGSLSSSSAAAALAAGQGWSLAGSPLAFSLCALLWREGGAVWEAVAPFAELLDWSEAEGEAVARHVGGLLQRLGAPRPAFAGLAMDRPHIMGIVNVTPDSFSDGGRYAETGQAVAHGLALLEAGATLLDVGGESTRPGSAEVAPDEEIRRVVPVIRALAEQGAVVSVDTRHAEVMSAAVAAGAAIINDIAGLEGPGALAAAAQSGAAVILMHMRGDPRHMQQDPRYGCAPLDVYDYLAGRVAACRAAGIADQRLAVDPGIGFGKTDAHNMAILARLALYHGLGVPLLLGVSRKSFIGRLSRGEPPLQRLAGSLAVAQAGWEAGVQMTRVHDVAETAQALAVWRALRGF</sequence>
<dbReference type="CDD" id="cd00739">
    <property type="entry name" value="DHPS"/>
    <property type="match status" value="1"/>
</dbReference>
<dbReference type="InterPro" id="IPR011005">
    <property type="entry name" value="Dihydropteroate_synth-like_sf"/>
</dbReference>
<evidence type="ECO:0000256" key="7">
    <source>
        <dbReference type="ARBA" id="ARBA00022842"/>
    </source>
</evidence>
<dbReference type="Pfam" id="PF00809">
    <property type="entry name" value="Pterin_bind"/>
    <property type="match status" value="1"/>
</dbReference>
<dbReference type="AlphaFoldDB" id="A0A1J5RXV8"/>
<dbReference type="NCBIfam" id="TIGR01496">
    <property type="entry name" value="DHPS"/>
    <property type="match status" value="1"/>
</dbReference>
<evidence type="ECO:0000256" key="2">
    <source>
        <dbReference type="ARBA" id="ARBA00001946"/>
    </source>
</evidence>